<keyword evidence="3" id="KW-1185">Reference proteome</keyword>
<dbReference type="AlphaFoldDB" id="A0A151I2A8"/>
<sequence length="76" mass="9105">LRHSQSQSMKMRIQVLKMTVVKEDEKYSIKHSKEASERKEEKKRAKKEMKEGRKEAKKIPLLRDHQSDLKLKVRSD</sequence>
<dbReference type="EMBL" id="KQ976549">
    <property type="protein sequence ID" value="KYM80893.1"/>
    <property type="molecule type" value="Genomic_DNA"/>
</dbReference>
<proteinExistence type="predicted"/>
<evidence type="ECO:0000256" key="1">
    <source>
        <dbReference type="SAM" id="MobiDB-lite"/>
    </source>
</evidence>
<name>A0A151I2A8_9HYME</name>
<reference evidence="2 3" key="1">
    <citation type="submission" date="2015-09" db="EMBL/GenBank/DDBJ databases">
        <title>Atta colombica WGS genome.</title>
        <authorList>
            <person name="Nygaard S."/>
            <person name="Hu H."/>
            <person name="Boomsma J."/>
            <person name="Zhang G."/>
        </authorList>
    </citation>
    <scope>NUCLEOTIDE SEQUENCE [LARGE SCALE GENOMIC DNA]</scope>
    <source>
        <strain evidence="2">Treedump-2</strain>
        <tissue evidence="2">Whole body</tissue>
    </source>
</reference>
<organism evidence="2 3">
    <name type="scientific">Atta colombica</name>
    <dbReference type="NCBI Taxonomy" id="520822"/>
    <lineage>
        <taxon>Eukaryota</taxon>
        <taxon>Metazoa</taxon>
        <taxon>Ecdysozoa</taxon>
        <taxon>Arthropoda</taxon>
        <taxon>Hexapoda</taxon>
        <taxon>Insecta</taxon>
        <taxon>Pterygota</taxon>
        <taxon>Neoptera</taxon>
        <taxon>Endopterygota</taxon>
        <taxon>Hymenoptera</taxon>
        <taxon>Apocrita</taxon>
        <taxon>Aculeata</taxon>
        <taxon>Formicoidea</taxon>
        <taxon>Formicidae</taxon>
        <taxon>Myrmicinae</taxon>
        <taxon>Atta</taxon>
    </lineage>
</organism>
<feature type="non-terminal residue" evidence="2">
    <location>
        <position position="1"/>
    </location>
</feature>
<dbReference type="Proteomes" id="UP000078540">
    <property type="component" value="Unassembled WGS sequence"/>
</dbReference>
<accession>A0A151I2A8</accession>
<protein>
    <submittedName>
        <fullName evidence="2">Uncharacterized protein</fullName>
    </submittedName>
</protein>
<feature type="region of interest" description="Disordered" evidence="1">
    <location>
        <begin position="25"/>
        <end position="76"/>
    </location>
</feature>
<evidence type="ECO:0000313" key="2">
    <source>
        <dbReference type="EMBL" id="KYM80893.1"/>
    </source>
</evidence>
<gene>
    <name evidence="2" type="ORF">ALC53_08640</name>
</gene>
<evidence type="ECO:0000313" key="3">
    <source>
        <dbReference type="Proteomes" id="UP000078540"/>
    </source>
</evidence>